<evidence type="ECO:0000313" key="1">
    <source>
        <dbReference type="EMBL" id="QHS93692.1"/>
    </source>
</evidence>
<reference evidence="1" key="1">
    <citation type="journal article" date="2020" name="Nature">
        <title>Giant virus diversity and host interactions through global metagenomics.</title>
        <authorList>
            <person name="Schulz F."/>
            <person name="Roux S."/>
            <person name="Paez-Espino D."/>
            <person name="Jungbluth S."/>
            <person name="Walsh D.A."/>
            <person name="Denef V.J."/>
            <person name="McMahon K.D."/>
            <person name="Konstantinidis K.T."/>
            <person name="Eloe-Fadrosh E.A."/>
            <person name="Kyrpides N.C."/>
            <person name="Woyke T."/>
        </authorList>
    </citation>
    <scope>NUCLEOTIDE SEQUENCE</scope>
    <source>
        <strain evidence="1">GVMAG-M-3300018080-19</strain>
    </source>
</reference>
<organism evidence="1">
    <name type="scientific">viral metagenome</name>
    <dbReference type="NCBI Taxonomy" id="1070528"/>
    <lineage>
        <taxon>unclassified sequences</taxon>
        <taxon>metagenomes</taxon>
        <taxon>organismal metagenomes</taxon>
    </lineage>
</organism>
<sequence length="72" mass="8333">MFCNVKVTLTTGEELVYGQRSTGGYLACLEKTRGNLPYLKYVVYDLERHLSKRVLQQLWARIPVVASYSYEL</sequence>
<name>A0A6C0BNX7_9ZZZZ</name>
<dbReference type="EMBL" id="MN739208">
    <property type="protein sequence ID" value="QHS93692.1"/>
    <property type="molecule type" value="Genomic_DNA"/>
</dbReference>
<proteinExistence type="predicted"/>
<dbReference type="AlphaFoldDB" id="A0A6C0BNX7"/>
<protein>
    <submittedName>
        <fullName evidence="1">Uncharacterized protein</fullName>
    </submittedName>
</protein>
<accession>A0A6C0BNX7</accession>